<dbReference type="EMBL" id="JBHUGH010000010">
    <property type="protein sequence ID" value="MFD1913172.1"/>
    <property type="molecule type" value="Genomic_DNA"/>
</dbReference>
<dbReference type="GO" id="GO:0005524">
    <property type="term" value="F:ATP binding"/>
    <property type="evidence" value="ECO:0007669"/>
    <property type="project" value="UniProtKB-KW"/>
</dbReference>
<dbReference type="Gene3D" id="3.40.50.300">
    <property type="entry name" value="P-loop containing nucleotide triphosphate hydrolases"/>
    <property type="match status" value="1"/>
</dbReference>
<name>A0ABW4S6M4_9RHOB</name>
<keyword evidence="2 7" id="KW-0812">Transmembrane</keyword>
<evidence type="ECO:0000256" key="3">
    <source>
        <dbReference type="ARBA" id="ARBA00022741"/>
    </source>
</evidence>
<feature type="domain" description="ABC transmembrane type-1" evidence="9">
    <location>
        <begin position="28"/>
        <end position="309"/>
    </location>
</feature>
<dbReference type="PROSITE" id="PS00211">
    <property type="entry name" value="ABC_TRANSPORTER_1"/>
    <property type="match status" value="1"/>
</dbReference>
<dbReference type="Gene3D" id="1.20.1560.10">
    <property type="entry name" value="ABC transporter type 1, transmembrane domain"/>
    <property type="match status" value="1"/>
</dbReference>
<dbReference type="InterPro" id="IPR003593">
    <property type="entry name" value="AAA+_ATPase"/>
</dbReference>
<feature type="transmembrane region" description="Helical" evidence="7">
    <location>
        <begin position="25"/>
        <end position="47"/>
    </location>
</feature>
<dbReference type="PROSITE" id="PS50893">
    <property type="entry name" value="ABC_TRANSPORTER_2"/>
    <property type="match status" value="1"/>
</dbReference>
<dbReference type="InterPro" id="IPR027417">
    <property type="entry name" value="P-loop_NTPase"/>
</dbReference>
<dbReference type="InterPro" id="IPR036640">
    <property type="entry name" value="ABC1_TM_sf"/>
</dbReference>
<feature type="domain" description="ABC transporter" evidence="8">
    <location>
        <begin position="345"/>
        <end position="578"/>
    </location>
</feature>
<accession>A0ABW4S6M4</accession>
<keyword evidence="5 7" id="KW-1133">Transmembrane helix</keyword>
<dbReference type="Pfam" id="PF00664">
    <property type="entry name" value="ABC_membrane"/>
    <property type="match status" value="1"/>
</dbReference>
<dbReference type="PANTHER" id="PTHR43394">
    <property type="entry name" value="ATP-DEPENDENT PERMEASE MDL1, MITOCHONDRIAL"/>
    <property type="match status" value="1"/>
</dbReference>
<dbReference type="PROSITE" id="PS50929">
    <property type="entry name" value="ABC_TM1F"/>
    <property type="match status" value="1"/>
</dbReference>
<dbReference type="SUPFAM" id="SSF52540">
    <property type="entry name" value="P-loop containing nucleoside triphosphate hydrolases"/>
    <property type="match status" value="1"/>
</dbReference>
<evidence type="ECO:0000256" key="1">
    <source>
        <dbReference type="ARBA" id="ARBA00004651"/>
    </source>
</evidence>
<dbReference type="CDD" id="cd18552">
    <property type="entry name" value="ABC_6TM_MsbA_like"/>
    <property type="match status" value="1"/>
</dbReference>
<evidence type="ECO:0000259" key="8">
    <source>
        <dbReference type="PROSITE" id="PS50893"/>
    </source>
</evidence>
<organism evidence="10 11">
    <name type="scientific">Halodurantibacterium flavum</name>
    <dbReference type="NCBI Taxonomy" id="1382802"/>
    <lineage>
        <taxon>Bacteria</taxon>
        <taxon>Pseudomonadati</taxon>
        <taxon>Pseudomonadota</taxon>
        <taxon>Alphaproteobacteria</taxon>
        <taxon>Rhodobacterales</taxon>
        <taxon>Paracoccaceae</taxon>
        <taxon>Halodurantibacterium</taxon>
    </lineage>
</organism>
<keyword evidence="11" id="KW-1185">Reference proteome</keyword>
<dbReference type="PANTHER" id="PTHR43394:SF1">
    <property type="entry name" value="ATP-BINDING CASSETTE SUB-FAMILY B MEMBER 10, MITOCHONDRIAL"/>
    <property type="match status" value="1"/>
</dbReference>
<dbReference type="RefSeq" id="WP_390262606.1">
    <property type="nucleotide sequence ID" value="NZ_JBHUGH010000010.1"/>
</dbReference>
<dbReference type="Proteomes" id="UP001597353">
    <property type="component" value="Unassembled WGS sequence"/>
</dbReference>
<evidence type="ECO:0000259" key="9">
    <source>
        <dbReference type="PROSITE" id="PS50929"/>
    </source>
</evidence>
<feature type="transmembrane region" description="Helical" evidence="7">
    <location>
        <begin position="248"/>
        <end position="268"/>
    </location>
</feature>
<evidence type="ECO:0000313" key="10">
    <source>
        <dbReference type="EMBL" id="MFD1913172.1"/>
    </source>
</evidence>
<feature type="transmembrane region" description="Helical" evidence="7">
    <location>
        <begin position="62"/>
        <end position="82"/>
    </location>
</feature>
<sequence length="584" mass="63320">MSDQPTERRLLGWAWRNYLRRRMPMLGIALLLMSIEGAMLGALSYLMQPMFDQVFIGGDTGAVYWVAAAISGVFILRASAALTHRILMSWLGERVTAEVQSDLLRHIMTLDQSFFQVHSPGNLIERVRGDSAAIRQIFAGVIAAFGRDAVALISLISVTLYIDWTWTLIAAVGTPLLIVPVILLQRAVRKTSRISRAVAAQNSTRLDEIFHGIRTIQLTGSEAREAGRYRDSVNQFVRAQLRTEAGSAGIPALIDIVAAIGFAGVLTYGGMQIIGGEKTVGQFMAFFTAMALVFDPLRRLGGVSAALQNALASVERMYAILHTRPTIQSPVPPRAPLPARNETRIELDHVTFSYGVDPVLRETTFTAEAGETTALVGPSGAGKTTIFTLLTRLADPQQGAIRIGGRDLRDMDLAGLRGIFSVVSQDAALFDETIRDNILMGRTDVSPARLQEVLEAAHVAEFLSLMPLGLDTPAGPRGSALSGGQRQRVAIARALLRDAPILLLDEATSALDAQSEALVQAALDRLSVGRTTLVIAHRLSTVRDAHKIVVMERGAVVQQGTHGDLIRQGGLYADLHRLQFKTEV</sequence>
<dbReference type="InterPro" id="IPR017871">
    <property type="entry name" value="ABC_transporter-like_CS"/>
</dbReference>
<dbReference type="SMART" id="SM00382">
    <property type="entry name" value="AAA"/>
    <property type="match status" value="1"/>
</dbReference>
<dbReference type="Pfam" id="PF00005">
    <property type="entry name" value="ABC_tran"/>
    <property type="match status" value="1"/>
</dbReference>
<evidence type="ECO:0000256" key="5">
    <source>
        <dbReference type="ARBA" id="ARBA00022989"/>
    </source>
</evidence>
<dbReference type="SUPFAM" id="SSF90123">
    <property type="entry name" value="ABC transporter transmembrane region"/>
    <property type="match status" value="1"/>
</dbReference>
<evidence type="ECO:0000256" key="4">
    <source>
        <dbReference type="ARBA" id="ARBA00022840"/>
    </source>
</evidence>
<keyword evidence="6 7" id="KW-0472">Membrane</keyword>
<reference evidence="11" key="1">
    <citation type="journal article" date="2019" name="Int. J. Syst. Evol. Microbiol.">
        <title>The Global Catalogue of Microorganisms (GCM) 10K type strain sequencing project: providing services to taxonomists for standard genome sequencing and annotation.</title>
        <authorList>
            <consortium name="The Broad Institute Genomics Platform"/>
            <consortium name="The Broad Institute Genome Sequencing Center for Infectious Disease"/>
            <person name="Wu L."/>
            <person name="Ma J."/>
        </authorList>
    </citation>
    <scope>NUCLEOTIDE SEQUENCE [LARGE SCALE GENOMIC DNA]</scope>
    <source>
        <strain evidence="11">CGMCC 4.7242</strain>
    </source>
</reference>
<protein>
    <submittedName>
        <fullName evidence="10">ABC transporter ATP-binding protein</fullName>
    </submittedName>
</protein>
<gene>
    <name evidence="10" type="ORF">ACFSGJ_13220</name>
</gene>
<comment type="subcellular location">
    <subcellularLocation>
        <location evidence="1">Cell membrane</location>
        <topology evidence="1">Multi-pass membrane protein</topology>
    </subcellularLocation>
</comment>
<feature type="transmembrane region" description="Helical" evidence="7">
    <location>
        <begin position="164"/>
        <end position="184"/>
    </location>
</feature>
<dbReference type="InterPro" id="IPR011527">
    <property type="entry name" value="ABC1_TM_dom"/>
</dbReference>
<feature type="transmembrane region" description="Helical" evidence="7">
    <location>
        <begin position="137"/>
        <end position="158"/>
    </location>
</feature>
<dbReference type="InterPro" id="IPR003439">
    <property type="entry name" value="ABC_transporter-like_ATP-bd"/>
</dbReference>
<evidence type="ECO:0000256" key="2">
    <source>
        <dbReference type="ARBA" id="ARBA00022692"/>
    </source>
</evidence>
<proteinExistence type="predicted"/>
<dbReference type="InterPro" id="IPR039421">
    <property type="entry name" value="Type_1_exporter"/>
</dbReference>
<keyword evidence="4 10" id="KW-0067">ATP-binding</keyword>
<evidence type="ECO:0000313" key="11">
    <source>
        <dbReference type="Proteomes" id="UP001597353"/>
    </source>
</evidence>
<evidence type="ECO:0000256" key="6">
    <source>
        <dbReference type="ARBA" id="ARBA00023136"/>
    </source>
</evidence>
<comment type="caution">
    <text evidence="10">The sequence shown here is derived from an EMBL/GenBank/DDBJ whole genome shotgun (WGS) entry which is preliminary data.</text>
</comment>
<evidence type="ECO:0000256" key="7">
    <source>
        <dbReference type="SAM" id="Phobius"/>
    </source>
</evidence>
<keyword evidence="3" id="KW-0547">Nucleotide-binding</keyword>